<feature type="compositionally biased region" description="Basic residues" evidence="1">
    <location>
        <begin position="1"/>
        <end position="14"/>
    </location>
</feature>
<feature type="compositionally biased region" description="Polar residues" evidence="1">
    <location>
        <begin position="230"/>
        <end position="246"/>
    </location>
</feature>
<feature type="region of interest" description="Disordered" evidence="1">
    <location>
        <begin position="58"/>
        <end position="77"/>
    </location>
</feature>
<feature type="compositionally biased region" description="Polar residues" evidence="1">
    <location>
        <begin position="62"/>
        <end position="77"/>
    </location>
</feature>
<feature type="compositionally biased region" description="Polar residues" evidence="1">
    <location>
        <begin position="203"/>
        <end position="212"/>
    </location>
</feature>
<evidence type="ECO:0000256" key="1">
    <source>
        <dbReference type="SAM" id="MobiDB-lite"/>
    </source>
</evidence>
<keyword evidence="3" id="KW-1185">Reference proteome</keyword>
<feature type="compositionally biased region" description="Polar residues" evidence="1">
    <location>
        <begin position="15"/>
        <end position="24"/>
    </location>
</feature>
<dbReference type="Proteomes" id="UP000308652">
    <property type="component" value="Unassembled WGS sequence"/>
</dbReference>
<dbReference type="EMBL" id="ML213609">
    <property type="protein sequence ID" value="TFK37241.1"/>
    <property type="molecule type" value="Genomic_DNA"/>
</dbReference>
<evidence type="ECO:0000313" key="2">
    <source>
        <dbReference type="EMBL" id="TFK37241.1"/>
    </source>
</evidence>
<reference evidence="2 3" key="1">
    <citation type="journal article" date="2019" name="Nat. Ecol. Evol.">
        <title>Megaphylogeny resolves global patterns of mushroom evolution.</title>
        <authorList>
            <person name="Varga T."/>
            <person name="Krizsan K."/>
            <person name="Foldi C."/>
            <person name="Dima B."/>
            <person name="Sanchez-Garcia M."/>
            <person name="Sanchez-Ramirez S."/>
            <person name="Szollosi G.J."/>
            <person name="Szarkandi J.G."/>
            <person name="Papp V."/>
            <person name="Albert L."/>
            <person name="Andreopoulos W."/>
            <person name="Angelini C."/>
            <person name="Antonin V."/>
            <person name="Barry K.W."/>
            <person name="Bougher N.L."/>
            <person name="Buchanan P."/>
            <person name="Buyck B."/>
            <person name="Bense V."/>
            <person name="Catcheside P."/>
            <person name="Chovatia M."/>
            <person name="Cooper J."/>
            <person name="Damon W."/>
            <person name="Desjardin D."/>
            <person name="Finy P."/>
            <person name="Geml J."/>
            <person name="Haridas S."/>
            <person name="Hughes K."/>
            <person name="Justo A."/>
            <person name="Karasinski D."/>
            <person name="Kautmanova I."/>
            <person name="Kiss B."/>
            <person name="Kocsube S."/>
            <person name="Kotiranta H."/>
            <person name="LaButti K.M."/>
            <person name="Lechner B.E."/>
            <person name="Liimatainen K."/>
            <person name="Lipzen A."/>
            <person name="Lukacs Z."/>
            <person name="Mihaltcheva S."/>
            <person name="Morgado L.N."/>
            <person name="Niskanen T."/>
            <person name="Noordeloos M.E."/>
            <person name="Ohm R.A."/>
            <person name="Ortiz-Santana B."/>
            <person name="Ovrebo C."/>
            <person name="Racz N."/>
            <person name="Riley R."/>
            <person name="Savchenko A."/>
            <person name="Shiryaev A."/>
            <person name="Soop K."/>
            <person name="Spirin V."/>
            <person name="Szebenyi C."/>
            <person name="Tomsovsky M."/>
            <person name="Tulloss R.E."/>
            <person name="Uehling J."/>
            <person name="Grigoriev I.V."/>
            <person name="Vagvolgyi C."/>
            <person name="Papp T."/>
            <person name="Martin F.M."/>
            <person name="Miettinen O."/>
            <person name="Hibbett D.S."/>
            <person name="Nagy L.G."/>
        </authorList>
    </citation>
    <scope>NUCLEOTIDE SEQUENCE [LARGE SCALE GENOMIC DNA]</scope>
    <source>
        <strain evidence="2 3">CBS 166.37</strain>
    </source>
</reference>
<feature type="region of interest" description="Disordered" evidence="1">
    <location>
        <begin position="195"/>
        <end position="214"/>
    </location>
</feature>
<gene>
    <name evidence="2" type="ORF">BDQ12DRAFT_736378</name>
</gene>
<organism evidence="2 3">
    <name type="scientific">Crucibulum laeve</name>
    <dbReference type="NCBI Taxonomy" id="68775"/>
    <lineage>
        <taxon>Eukaryota</taxon>
        <taxon>Fungi</taxon>
        <taxon>Dikarya</taxon>
        <taxon>Basidiomycota</taxon>
        <taxon>Agaricomycotina</taxon>
        <taxon>Agaricomycetes</taxon>
        <taxon>Agaricomycetidae</taxon>
        <taxon>Agaricales</taxon>
        <taxon>Agaricineae</taxon>
        <taxon>Nidulariaceae</taxon>
        <taxon>Crucibulum</taxon>
    </lineage>
</organism>
<feature type="region of interest" description="Disordered" evidence="1">
    <location>
        <begin position="230"/>
        <end position="260"/>
    </location>
</feature>
<protein>
    <submittedName>
        <fullName evidence="2">Uncharacterized protein</fullName>
    </submittedName>
</protein>
<dbReference type="AlphaFoldDB" id="A0A5C3M7U4"/>
<name>A0A5C3M7U4_9AGAR</name>
<accession>A0A5C3M7U4</accession>
<evidence type="ECO:0000313" key="3">
    <source>
        <dbReference type="Proteomes" id="UP000308652"/>
    </source>
</evidence>
<sequence>MFSLHHKFTNRGRKNNVSPTTTPDSRARSRLGIPSLFRNKSGRKIVTLRKQEELFTPPATPVTKNRSGTSPANMLWSSTPIGEECNTPYTIRHPSTQCSFTEPGPNMYIVLCVNNIDFTVRIIHEIKTQIDKESLITGFRIIDNGMPFKPGNRFGALFGSRNFVIEVLEALPPFRPIEREIEANYNQIDIPIIGLQPGRHTPDPSSHGNGNRTQDDVFMEAASNELILNVPSTPSIPSQSKEALQTSVVDDDESSSNESYGSFQMFIPHDISISIEKQPFSTGLEDKESLLESSKPHEEPLVYPNTPARRPLSDIIPPGESDCSPADFYNSKRAVSDDKSLLCDTQFGGAPGTFGMNHYEPNTPAPSAKEAENIIQALQDDTSSGETATTTGEDSNSVIPLNATLSFHQFHTSDIPDTSNASHHYAQDIAASNAKEFRSITQTQKNNIFSREATVIPEVEPSLVVPQSPTPSSHDSCSICATDAADMRNYCTQSIPISITKEVETVTQSQQNDVLSQQTTTIPYSKLNPVFSSSPSKDVEDTIHAQEPKTKLSGTRLRFINDLLSGECPAPPLPHVDSQLTSSDSPHVREAFLRPPTPYARSSSGLPQECEIDGGFMDNNFSEDALSYLSETDADLGDQQDECCSNASIIFTNSLPNPVGGCANDNDSNCSGIEAEECIGNIDGQETSHSTTISDTIQQQLAYINNWLSENKDGFVSSLPGNWNTYMGMVDSLCNVADIPYPALCVDVPGADQPNLVSLCAEILNFTGILEIDMRYTLLNEAGELYDFEEISKTWSSLKKNLPILRQFAAQTVFGFHGSKNASKEDVRIMQSNVQTHLTAMQQWSTKFAKKLGPGQESMEKIRASTRAKDVRDFWFLSRIAFLPAEKFAQQISMAGSNPEEEFNRLWPLMEDLMRYFEDLEFILKQNPSVSYSDFQDYFYSRMGFIRDLYVIRLKAEQVIDAYKAMKSEANPVRAS</sequence>
<proteinExistence type="predicted"/>
<feature type="region of interest" description="Disordered" evidence="1">
    <location>
        <begin position="1"/>
        <end position="31"/>
    </location>
</feature>